<reference evidence="1" key="1">
    <citation type="journal article" date="2023" name="G3 (Bethesda)">
        <title>A reference genome for the long-term kleptoplast-retaining sea slug Elysia crispata morphotype clarki.</title>
        <authorList>
            <person name="Eastman K.E."/>
            <person name="Pendleton A.L."/>
            <person name="Shaikh M.A."/>
            <person name="Suttiyut T."/>
            <person name="Ogas R."/>
            <person name="Tomko P."/>
            <person name="Gavelis G."/>
            <person name="Widhalm J.R."/>
            <person name="Wisecaver J.H."/>
        </authorList>
    </citation>
    <scope>NUCLEOTIDE SEQUENCE</scope>
    <source>
        <strain evidence="1">ECLA1</strain>
    </source>
</reference>
<comment type="caution">
    <text evidence="1">The sequence shown here is derived from an EMBL/GenBank/DDBJ whole genome shotgun (WGS) entry which is preliminary data.</text>
</comment>
<sequence length="126" mass="14217">MILISPKLVGNQQGYKRHPCRTHHFLQLTSFPILRTVRLDTSAHSLDLDSQFWSVFMAEGLSAMSIDYFVWRPLVIHRLVSVDLNTITIALAFSVPPPSPAYNDALSSFYFPVGGRCQVVEPRKGK</sequence>
<proteinExistence type="predicted"/>
<dbReference type="EMBL" id="JAWDGP010003917">
    <property type="protein sequence ID" value="KAK3769476.1"/>
    <property type="molecule type" value="Genomic_DNA"/>
</dbReference>
<dbReference type="Proteomes" id="UP001283361">
    <property type="component" value="Unassembled WGS sequence"/>
</dbReference>
<keyword evidence="2" id="KW-1185">Reference proteome</keyword>
<evidence type="ECO:0000313" key="1">
    <source>
        <dbReference type="EMBL" id="KAK3769476.1"/>
    </source>
</evidence>
<evidence type="ECO:0000313" key="2">
    <source>
        <dbReference type="Proteomes" id="UP001283361"/>
    </source>
</evidence>
<dbReference type="AlphaFoldDB" id="A0AAE0ZIF2"/>
<protein>
    <submittedName>
        <fullName evidence="1">Uncharacterized protein</fullName>
    </submittedName>
</protein>
<gene>
    <name evidence="1" type="ORF">RRG08_027046</name>
</gene>
<name>A0AAE0ZIF2_9GAST</name>
<organism evidence="1 2">
    <name type="scientific">Elysia crispata</name>
    <name type="common">lettuce slug</name>
    <dbReference type="NCBI Taxonomy" id="231223"/>
    <lineage>
        <taxon>Eukaryota</taxon>
        <taxon>Metazoa</taxon>
        <taxon>Spiralia</taxon>
        <taxon>Lophotrochozoa</taxon>
        <taxon>Mollusca</taxon>
        <taxon>Gastropoda</taxon>
        <taxon>Heterobranchia</taxon>
        <taxon>Euthyneura</taxon>
        <taxon>Panpulmonata</taxon>
        <taxon>Sacoglossa</taxon>
        <taxon>Placobranchoidea</taxon>
        <taxon>Plakobranchidae</taxon>
        <taxon>Elysia</taxon>
    </lineage>
</organism>
<accession>A0AAE0ZIF2</accession>